<dbReference type="PANTHER" id="PTHR30290">
    <property type="entry name" value="PERIPLASMIC BINDING COMPONENT OF ABC TRANSPORTER"/>
    <property type="match status" value="1"/>
</dbReference>
<dbReference type="Pfam" id="PF00496">
    <property type="entry name" value="SBP_bac_5"/>
    <property type="match status" value="1"/>
</dbReference>
<dbReference type="Proteomes" id="UP001140979">
    <property type="component" value="Unassembled WGS sequence"/>
</dbReference>
<feature type="domain" description="Solute-binding protein family 5" evidence="1">
    <location>
        <begin position="183"/>
        <end position="309"/>
    </location>
</feature>
<dbReference type="Pfam" id="PF12793">
    <property type="entry name" value="SgrR_N"/>
    <property type="match status" value="1"/>
</dbReference>
<comment type="caution">
    <text evidence="3">The sequence shown here is derived from an EMBL/GenBank/DDBJ whole genome shotgun (WGS) entry which is preliminary data.</text>
</comment>
<organism evidence="3 4">
    <name type="scientific">Vibrio aestuarianus</name>
    <dbReference type="NCBI Taxonomy" id="28171"/>
    <lineage>
        <taxon>Bacteria</taxon>
        <taxon>Pseudomonadati</taxon>
        <taxon>Pseudomonadota</taxon>
        <taxon>Gammaproteobacteria</taxon>
        <taxon>Vibrionales</taxon>
        <taxon>Vibrionaceae</taxon>
        <taxon>Vibrio</taxon>
    </lineage>
</organism>
<proteinExistence type="predicted"/>
<dbReference type="SUPFAM" id="SSF53850">
    <property type="entry name" value="Periplasmic binding protein-like II"/>
    <property type="match status" value="1"/>
</dbReference>
<dbReference type="AlphaFoldDB" id="A0A9X4EWA0"/>
<dbReference type="EMBL" id="JAKNBA010000017">
    <property type="protein sequence ID" value="MDE1242661.1"/>
    <property type="molecule type" value="Genomic_DNA"/>
</dbReference>
<evidence type="ECO:0000313" key="3">
    <source>
        <dbReference type="EMBL" id="MDE1242661.1"/>
    </source>
</evidence>
<name>A0A9X4EWA0_9VIBR</name>
<evidence type="ECO:0000313" key="4">
    <source>
        <dbReference type="Proteomes" id="UP001140979"/>
    </source>
</evidence>
<dbReference type="GO" id="GO:1904680">
    <property type="term" value="F:peptide transmembrane transporter activity"/>
    <property type="evidence" value="ECO:0007669"/>
    <property type="project" value="TreeGrafter"/>
</dbReference>
<reference evidence="3" key="1">
    <citation type="submission" date="2022-02" db="EMBL/GenBank/DDBJ databases">
        <title>Emergence and expansion in Europe of a Vibrio aestuarianus clonal complex pathogenic for oysters.</title>
        <authorList>
            <person name="Mesnil A."/>
            <person name="Travers M.-A."/>
        </authorList>
    </citation>
    <scope>NUCLEOTIDE SEQUENCE</scope>
    <source>
        <strain evidence="3">19_064_11T1</strain>
    </source>
</reference>
<dbReference type="GO" id="GO:0015833">
    <property type="term" value="P:peptide transport"/>
    <property type="evidence" value="ECO:0007669"/>
    <property type="project" value="TreeGrafter"/>
</dbReference>
<gene>
    <name evidence="3" type="ORF">L9W94_10990</name>
</gene>
<accession>A0A9X4EWA0</accession>
<evidence type="ECO:0000259" key="1">
    <source>
        <dbReference type="Pfam" id="PF00496"/>
    </source>
</evidence>
<dbReference type="RefSeq" id="WP_274683311.1">
    <property type="nucleotide sequence ID" value="NZ_JAKNBA010000017.1"/>
</dbReference>
<dbReference type="InterPro" id="IPR025370">
    <property type="entry name" value="SgrR_HTH_N"/>
</dbReference>
<dbReference type="InterPro" id="IPR000914">
    <property type="entry name" value="SBP_5_dom"/>
</dbReference>
<sequence>MTETYLRRLSQLLQHYNPSQVHQASLDDLEVLFTTSRRNTSNILKMLNGYGWISWVPGRGRGKASTLKVTTSMHQALYCTIRSEINAGNFDVITKLLKKYRGTAASALNQAMEETSQENQNANSLIISQYPWIDELDPALTYRFAELQIIRSLYDTLFTVDSNSQLHLHLACEYQIEAKYIYIWLRPDIRCHDGLMLEEDDVVHSLKRLTQANGPVKWLFQQIYQISFDEDRKAICIELKQPNPLFIYCLATANASITTRRHKDFSNQRSVAIGTGPFILEYWEKDKLVMKKQPHYFAKKALLEQITLSHQGEELDKYISYNQHTEDTESYTIQAFSYLAHNQRPECTLDNQTWQSLFTFLESRRYEFANSSDLKAMQLLSEGEPCNHIPNLEGTLVLTHPKWTIDYLEKMSNWLINLIKQTGLKVELVELSDASKPQQVKKQADLLFVEDIIEPPLKYGMYEWLLTGTGIRFIYDTQELNQHTNTVHDVIAKGEPTERLMELLTNLRSNSTILPLFWGQEQVTCAKGVSGVQIRKSGYSDFYKLRINPSKG</sequence>
<dbReference type="InterPro" id="IPR039424">
    <property type="entry name" value="SBP_5"/>
</dbReference>
<evidence type="ECO:0000259" key="2">
    <source>
        <dbReference type="Pfam" id="PF12793"/>
    </source>
</evidence>
<dbReference type="Gene3D" id="3.40.190.10">
    <property type="entry name" value="Periplasmic binding protein-like II"/>
    <property type="match status" value="1"/>
</dbReference>
<protein>
    <submittedName>
        <fullName evidence="3">ABC transporter substrate-binding protein</fullName>
    </submittedName>
</protein>
<feature type="domain" description="Transcriptional regulator SgrR N-terminal HTH" evidence="2">
    <location>
        <begin position="10"/>
        <end position="118"/>
    </location>
</feature>